<dbReference type="GO" id="GO:0006508">
    <property type="term" value="P:proteolysis"/>
    <property type="evidence" value="ECO:0007669"/>
    <property type="project" value="InterPro"/>
</dbReference>
<evidence type="ECO:0000259" key="4">
    <source>
        <dbReference type="Pfam" id="PF13860"/>
    </source>
</evidence>
<keyword evidence="1 2" id="KW-0732">Signal</keyword>
<dbReference type="InterPro" id="IPR001769">
    <property type="entry name" value="Gingipain"/>
</dbReference>
<evidence type="ECO:0000256" key="1">
    <source>
        <dbReference type="ARBA" id="ARBA00022729"/>
    </source>
</evidence>
<dbReference type="InterPro" id="IPR029030">
    <property type="entry name" value="Caspase-like_dom_sf"/>
</dbReference>
<dbReference type="Gene3D" id="3.40.50.1460">
    <property type="match status" value="1"/>
</dbReference>
<evidence type="ECO:0000259" key="3">
    <source>
        <dbReference type="Pfam" id="PF01364"/>
    </source>
</evidence>
<evidence type="ECO:0000313" key="5">
    <source>
        <dbReference type="EMBL" id="MRX48370.1"/>
    </source>
</evidence>
<proteinExistence type="predicted"/>
<dbReference type="InterPro" id="IPR025965">
    <property type="entry name" value="FlgD/Vpr_Ig-like"/>
</dbReference>
<dbReference type="InterPro" id="IPR029031">
    <property type="entry name" value="Gingipain_N_sf"/>
</dbReference>
<feature type="chain" id="PRO_5029527734" description="Gingipain domain-containing protein" evidence="2">
    <location>
        <begin position="25"/>
        <end position="1635"/>
    </location>
</feature>
<dbReference type="Proteomes" id="UP000462931">
    <property type="component" value="Unassembled WGS sequence"/>
</dbReference>
<sequence>MLKIKFLKVFLLFSCLSFSNFLQAQSFGNEWIIASQKYVKIKISEEGLFGIDLNQIIQSGLATQNIDPKKFQLFNKGKEVAILVTGDSDNVFDGNDKIVFYGKPNDASLDKVLYNNPADLPNDEVSLYENDNYYFLTYSNNTTGLRLKEFQQNNTGLTEENWIIAKSRINLTDGYYPGEFILSAMSLSEYIEGEGFMGNTFGKGQTTNLSLNTLDIASSSFQPQLSFYVAGRSNASSTNVNGFNHHLRVSLNNATVFDTLFRGYKTVRKTIPISLTTSSNQISFSSIDDLGALTDFQAISYAEITYAKGTNINNLSSLKFILNNNKALSFLRFRNSGLTNPILWDLTTDFVIRGLKNTTNADFVINTTNQQKNYFLADLDNLKSTNLTPVTFRNFSNADIKPFLMISNKLLTAGVNNYKAYNDTRGIETTIAYTEDLYNEFYYGFHHPLALKNFCAWALARGNLKPEYLLLLGKGMEISKGNFNNDLVPTIGYPASDNMLTSGLNGSNLEPGLATGRVPAKTNEEVENYLNKLKVYEKLPNEIWRKNILFLNGGRSSSENTSYTSFQNSLFRVAEGEFFGAKASVISKDVNNPVTENQTQRIINETASGVSLVSFLGHGSSTETEISFGPTSSHRNKEKPTVYIVNGCSTGAIFGSNLALGEQFLLAKDVGAVAWIGTTSEGVASYLTNATRYFYSNWFKNMYGKSISDGIKNGLRSYQVPSDRLNTAHTRQYIYIGDPLISFYKTENPDYTINNSDISYDNSSVNAVKDLELQVIIKNLAKAVNTDSLSIKIERILPNNTNLLLPILKIKSVLNTDTVKIIINNNIQQNIVGNNRILITLNPENTIPELNLNNNQGQLSLFISGNGINTIYPRKNGIVSTSNNFILKVQSENLFTQTAEYIFEIDTISTFTSTFKKTSPVISSGLFADWNPSLILENGKVYFWRARLNLPQDQGGNWVTSVFTYLNNEDDGFSLSHKDQLKDLKFEDATFDYNTGLFKFKPTFFPTSIQTEGDDGGAPFDKRFRTTQTISFSSIGFVGLTLVAYHPVKIGKKFSYPSPYNSNSGPPDEYDANGFTGQYFWNTNIPEQVDSLISYLNQVPEGYYVIGYNGLNTTINALPSAAKNALQSIGLNKYDLINTGEPYMFWGIKGASPGSVLEFTADYSSNIPPRAQRIRHAENLKYSLSSGYINTDLIGPAKEWKNAELKYFSNQNDKISYELRGINQQGIESVLQNNLNTDEIDLSQINAKEYPFIKIKSTFEDKEDYNIPKLNFWRVNFNPIAELTLNPTFTNNFYKEKIQEGDSVKWELGVTNLANISSDSLELSYTIRKANNTSIIKTLKREANLNPGESKKIMISEATQGLVGINTLRAELKLNSSSDLYTFNNTIFKNFEVLKDSKQPLLDILFDGRPIVNGEIISPEPIINITLKDENKFLLLNDTSYLSVFIRKEEETNFRRVYYATGQLNLVPANNGEENKLTVEYKPSRLSDGKYTMKVSSKDASNNTNQNDYEITFEVINESSISNFYPYPNPVTTAMKFVFTLTGDKIPEKVKIQILTVSGKVVREISKEELGALRIGNNVSDFTWDGTDQFGDRLANGVYFYKVMIQDNELGDLKHRSTKGDQFFRNKIGKIYLMR</sequence>
<dbReference type="Gene3D" id="2.60.40.4070">
    <property type="match status" value="1"/>
</dbReference>
<evidence type="ECO:0000256" key="2">
    <source>
        <dbReference type="SAM" id="SignalP"/>
    </source>
</evidence>
<dbReference type="Gene3D" id="3.40.50.10390">
    <property type="entry name" value="Gingipain r, domain 1"/>
    <property type="match status" value="1"/>
</dbReference>
<reference evidence="5 6" key="1">
    <citation type="submission" date="2019-11" db="EMBL/GenBank/DDBJ databases">
        <authorList>
            <person name="Cheng Q."/>
            <person name="Yang Z."/>
        </authorList>
    </citation>
    <scope>NUCLEOTIDE SEQUENCE [LARGE SCALE GENOMIC DNA]</scope>
    <source>
        <strain evidence="5 6">HX-22-1</strain>
    </source>
</reference>
<keyword evidence="6" id="KW-1185">Reference proteome</keyword>
<dbReference type="RefSeq" id="WP_154288455.1">
    <property type="nucleotide sequence ID" value="NZ_WKJI01000004.1"/>
</dbReference>
<name>A0A7K0FSU1_9SPHI</name>
<feature type="signal peptide" evidence="2">
    <location>
        <begin position="1"/>
        <end position="24"/>
    </location>
</feature>
<feature type="domain" description="FlgD/Vpr Ig-like" evidence="4">
    <location>
        <begin position="1535"/>
        <end position="1604"/>
    </location>
</feature>
<evidence type="ECO:0008006" key="7">
    <source>
        <dbReference type="Google" id="ProtNLM"/>
    </source>
</evidence>
<gene>
    <name evidence="5" type="ORF">GJJ64_14315</name>
</gene>
<comment type="caution">
    <text evidence="5">The sequence shown here is derived from an EMBL/GenBank/DDBJ whole genome shotgun (WGS) entry which is preliminary data.</text>
</comment>
<protein>
    <recommendedName>
        <fullName evidence="7">Gingipain domain-containing protein</fullName>
    </recommendedName>
</protein>
<dbReference type="GO" id="GO:0008234">
    <property type="term" value="F:cysteine-type peptidase activity"/>
    <property type="evidence" value="ECO:0007669"/>
    <property type="project" value="InterPro"/>
</dbReference>
<dbReference type="SUPFAM" id="SSF52129">
    <property type="entry name" value="Caspase-like"/>
    <property type="match status" value="1"/>
</dbReference>
<feature type="domain" description="Gingipain" evidence="3">
    <location>
        <begin position="403"/>
        <end position="741"/>
    </location>
</feature>
<evidence type="ECO:0000313" key="6">
    <source>
        <dbReference type="Proteomes" id="UP000462931"/>
    </source>
</evidence>
<dbReference type="Pfam" id="PF01364">
    <property type="entry name" value="Peptidase_C25"/>
    <property type="match status" value="1"/>
</dbReference>
<dbReference type="EMBL" id="WKJI01000004">
    <property type="protein sequence ID" value="MRX48370.1"/>
    <property type="molecule type" value="Genomic_DNA"/>
</dbReference>
<organism evidence="5 6">
    <name type="scientific">Pedobacter puniceum</name>
    <dbReference type="NCBI Taxonomy" id="2666136"/>
    <lineage>
        <taxon>Bacteria</taxon>
        <taxon>Pseudomonadati</taxon>
        <taxon>Bacteroidota</taxon>
        <taxon>Sphingobacteriia</taxon>
        <taxon>Sphingobacteriales</taxon>
        <taxon>Sphingobacteriaceae</taxon>
        <taxon>Pedobacter</taxon>
    </lineage>
</organism>
<dbReference type="Pfam" id="PF13860">
    <property type="entry name" value="FlgD_ig"/>
    <property type="match status" value="1"/>
</dbReference>
<accession>A0A7K0FSU1</accession>